<evidence type="ECO:0000313" key="1">
    <source>
        <dbReference type="EMBL" id="VYT86182.1"/>
    </source>
</evidence>
<sequence>MDKFEVNIEVLNGTREKYKTSVDNIKVLKNTLVKTLENLKEGGWNSIAGKTYFDNINEDWVKNVDLYLETIAILNEMLRIASGEFESIVNESKKLNI</sequence>
<protein>
    <recommendedName>
        <fullName evidence="2">ESAT-6-like protein</fullName>
    </recommendedName>
</protein>
<dbReference type="InterPro" id="IPR036689">
    <property type="entry name" value="ESAT-6-like_sf"/>
</dbReference>
<reference evidence="1" key="1">
    <citation type="submission" date="2019-11" db="EMBL/GenBank/DDBJ databases">
        <authorList>
            <person name="Feng L."/>
        </authorList>
    </citation>
    <scope>NUCLEOTIDE SEQUENCE</scope>
    <source>
        <strain evidence="1">CTertiumLFYP3</strain>
    </source>
</reference>
<gene>
    <name evidence="1" type="ORF">CTLFYP3_00859</name>
</gene>
<name>A0A6N3AD75_9CLOT</name>
<organism evidence="1">
    <name type="scientific">Clostridium tertium</name>
    <dbReference type="NCBI Taxonomy" id="1559"/>
    <lineage>
        <taxon>Bacteria</taxon>
        <taxon>Bacillati</taxon>
        <taxon>Bacillota</taxon>
        <taxon>Clostridia</taxon>
        <taxon>Eubacteriales</taxon>
        <taxon>Clostridiaceae</taxon>
        <taxon>Clostridium</taxon>
    </lineage>
</organism>
<proteinExistence type="predicted"/>
<dbReference type="AlphaFoldDB" id="A0A6N3AD75"/>
<dbReference type="RefSeq" id="WP_156625327.1">
    <property type="nucleotide sequence ID" value="NZ_CACRTO010000008.1"/>
</dbReference>
<evidence type="ECO:0008006" key="2">
    <source>
        <dbReference type="Google" id="ProtNLM"/>
    </source>
</evidence>
<dbReference type="SUPFAM" id="SSF140453">
    <property type="entry name" value="EsxAB dimer-like"/>
    <property type="match status" value="1"/>
</dbReference>
<dbReference type="EMBL" id="CACRTO010000008">
    <property type="protein sequence ID" value="VYT86182.1"/>
    <property type="molecule type" value="Genomic_DNA"/>
</dbReference>
<accession>A0A6N3AD75</accession>